<feature type="chain" id="PRO_5016690104" evidence="2">
    <location>
        <begin position="23"/>
        <end position="522"/>
    </location>
</feature>
<dbReference type="PROSITE" id="PS50853">
    <property type="entry name" value="FN3"/>
    <property type="match status" value="1"/>
</dbReference>
<feature type="signal peptide" evidence="2">
    <location>
        <begin position="1"/>
        <end position="22"/>
    </location>
</feature>
<dbReference type="CDD" id="cd00063">
    <property type="entry name" value="FN3"/>
    <property type="match status" value="1"/>
</dbReference>
<dbReference type="InterPro" id="IPR052177">
    <property type="entry name" value="Divisome_Glycosyl_Hydrolase"/>
</dbReference>
<accession>A0A372NTY7</accession>
<dbReference type="OrthoDB" id="9773203at2"/>
<dbReference type="InterPro" id="IPR013783">
    <property type="entry name" value="Ig-like_fold"/>
</dbReference>
<evidence type="ECO:0000313" key="4">
    <source>
        <dbReference type="EMBL" id="RFZ92454.1"/>
    </source>
</evidence>
<dbReference type="EMBL" id="QWDC01000002">
    <property type="protein sequence ID" value="RFZ92454.1"/>
    <property type="molecule type" value="Genomic_DNA"/>
</dbReference>
<proteinExistence type="predicted"/>
<gene>
    <name evidence="4" type="ORF">D0C36_13585</name>
</gene>
<evidence type="ECO:0000256" key="1">
    <source>
        <dbReference type="ARBA" id="ARBA00022729"/>
    </source>
</evidence>
<dbReference type="Gene3D" id="3.20.20.80">
    <property type="entry name" value="Glycosidases"/>
    <property type="match status" value="1"/>
</dbReference>
<dbReference type="PANTHER" id="PTHR43405:SF1">
    <property type="entry name" value="GLYCOSYL HYDROLASE DIGH"/>
    <property type="match status" value="1"/>
</dbReference>
<dbReference type="InterPro" id="IPR003961">
    <property type="entry name" value="FN3_dom"/>
</dbReference>
<dbReference type="Gene3D" id="2.60.40.10">
    <property type="entry name" value="Immunoglobulins"/>
    <property type="match status" value="1"/>
</dbReference>
<dbReference type="RefSeq" id="WP_117392163.1">
    <property type="nucleotide sequence ID" value="NZ_QWDC01000002.1"/>
</dbReference>
<dbReference type="InterPro" id="IPR003790">
    <property type="entry name" value="GHL10"/>
</dbReference>
<keyword evidence="5" id="KW-1185">Reference proteome</keyword>
<dbReference type="Proteomes" id="UP000264217">
    <property type="component" value="Unassembled WGS sequence"/>
</dbReference>
<comment type="caution">
    <text evidence="4">The sequence shown here is derived from an EMBL/GenBank/DDBJ whole genome shotgun (WGS) entry which is preliminary data.</text>
</comment>
<name>A0A372NTY7_9SPHI</name>
<reference evidence="4 5" key="1">
    <citation type="submission" date="2018-08" db="EMBL/GenBank/DDBJ databases">
        <title>Mucilaginibacter sp. MYSH2.</title>
        <authorList>
            <person name="Seo T."/>
        </authorList>
    </citation>
    <scope>NUCLEOTIDE SEQUENCE [LARGE SCALE GENOMIC DNA]</scope>
    <source>
        <strain evidence="4 5">MYSH2</strain>
    </source>
</reference>
<dbReference type="SUPFAM" id="SSF51445">
    <property type="entry name" value="(Trans)glycosidases"/>
    <property type="match status" value="1"/>
</dbReference>
<organism evidence="4 5">
    <name type="scientific">Mucilaginibacter conchicola</name>
    <dbReference type="NCBI Taxonomy" id="2303333"/>
    <lineage>
        <taxon>Bacteria</taxon>
        <taxon>Pseudomonadati</taxon>
        <taxon>Bacteroidota</taxon>
        <taxon>Sphingobacteriia</taxon>
        <taxon>Sphingobacteriales</taxon>
        <taxon>Sphingobacteriaceae</taxon>
        <taxon>Mucilaginibacter</taxon>
    </lineage>
</organism>
<dbReference type="AlphaFoldDB" id="A0A372NTY7"/>
<protein>
    <submittedName>
        <fullName evidence="4">Glycoside hydrolase</fullName>
    </submittedName>
</protein>
<dbReference type="InterPro" id="IPR036116">
    <property type="entry name" value="FN3_sf"/>
</dbReference>
<evidence type="ECO:0000259" key="3">
    <source>
        <dbReference type="PROSITE" id="PS50853"/>
    </source>
</evidence>
<dbReference type="InterPro" id="IPR017853">
    <property type="entry name" value="GH"/>
</dbReference>
<dbReference type="SUPFAM" id="SSF49265">
    <property type="entry name" value="Fibronectin type III"/>
    <property type="match status" value="1"/>
</dbReference>
<dbReference type="GO" id="GO:0016787">
    <property type="term" value="F:hydrolase activity"/>
    <property type="evidence" value="ECO:0007669"/>
    <property type="project" value="UniProtKB-KW"/>
</dbReference>
<sequence>MRLYKYFFAALLSVLTYTTACAQGPLVGDTATDIEIDTTRQPKYEMRAVWIATVVNLDWPTNARATAEAQKKELADEMSVHQQNGINAIMFQVRPAADALYAKSREPWSKYLTTKQGQDPGYDPLEFAVAEAHKRGMELHAWFNPYRATFDNKFWTLAQDHVTRTHPDWFFIYDGIKLFNPGIPEVREYIVQVILDVVKNYDVDGIHMDDYFYPYPVRGQVINDAETFAKYGADFDNIKDWRRNNVDQLIHMMADSVHKYKPRMKFGISPFGIWANKSQHPDGSATNGGSSYIENFADTRKWMQEGWIDYLSPQIYWHIGNRAAGFDVLLDWWSNNTYNRHLYVGQAPYRFYEQRSPAFKNPSEIPNQLRLIRANPRVQGSIYFRSQSLIANANHLADTLRKDFYRYPAMPPPMMWLDSVPPNPVQNLTARAENRGIMLKWNAPVVAEDGEAAYGYVVYRFQGSEKFDLADPKNIVHVQYDTTPYYFDTNIQRGQTYFYVVTAIDRLKNESDRSPTMAMKAP</sequence>
<dbReference type="PANTHER" id="PTHR43405">
    <property type="entry name" value="GLYCOSYL HYDROLASE DIGH"/>
    <property type="match status" value="1"/>
</dbReference>
<dbReference type="Pfam" id="PF02638">
    <property type="entry name" value="GHL10"/>
    <property type="match status" value="1"/>
</dbReference>
<keyword evidence="1 2" id="KW-0732">Signal</keyword>
<evidence type="ECO:0000256" key="2">
    <source>
        <dbReference type="SAM" id="SignalP"/>
    </source>
</evidence>
<evidence type="ECO:0000313" key="5">
    <source>
        <dbReference type="Proteomes" id="UP000264217"/>
    </source>
</evidence>
<keyword evidence="4" id="KW-0378">Hydrolase</keyword>
<feature type="domain" description="Fibronectin type-III" evidence="3">
    <location>
        <begin position="421"/>
        <end position="522"/>
    </location>
</feature>